<dbReference type="HOGENOM" id="CLU_181595_0_0_14"/>
<dbReference type="KEGG" id="ayw:AYWB_300"/>
<keyword evidence="3" id="KW-1185">Reference proteome</keyword>
<proteinExistence type="predicted"/>
<gene>
    <name evidence="2" type="ordered locus">AYWB_300</name>
</gene>
<accession>Q2NJH6</accession>
<dbReference type="EMBL" id="CP000061">
    <property type="protein sequence ID" value="ABC65417.1"/>
    <property type="molecule type" value="Genomic_DNA"/>
</dbReference>
<evidence type="ECO:0000313" key="2">
    <source>
        <dbReference type="EMBL" id="ABC65417.1"/>
    </source>
</evidence>
<sequence length="77" mass="9285">MKVENKIKAKKRKILMYNKIALNLYVCKKNIFAVIVKSLIYTKKTFNENITKKKIYTIMKENGIFYRLRIKKNKILL</sequence>
<dbReference type="STRING" id="322098.AYWB_300"/>
<dbReference type="eggNOG" id="COG2801">
    <property type="taxonomic scope" value="Bacteria"/>
</dbReference>
<dbReference type="AlphaFoldDB" id="Q2NJH6"/>
<evidence type="ECO:0000313" key="3">
    <source>
        <dbReference type="Proteomes" id="UP000001934"/>
    </source>
</evidence>
<keyword evidence="1" id="KW-0472">Membrane</keyword>
<protein>
    <submittedName>
        <fullName evidence="2">Uncharacterized protein</fullName>
    </submittedName>
</protein>
<keyword evidence="1" id="KW-1133">Transmembrane helix</keyword>
<reference evidence="2 3" key="1">
    <citation type="journal article" date="2006" name="J. Bacteriol.">
        <title>Living with genome instability: the adaptation of phytoplasmas to diverse environments of their insect and plant hosts.</title>
        <authorList>
            <person name="Bai X."/>
            <person name="Zhang J."/>
            <person name="Ewing A."/>
            <person name="Miller S.A."/>
            <person name="Jancso Radek A."/>
            <person name="Shevchenko D.V."/>
            <person name="Tsukerman K."/>
            <person name="Walunas T."/>
            <person name="Lapidus A."/>
            <person name="Campbell J.W."/>
            <person name="Hogenhout S.A."/>
        </authorList>
    </citation>
    <scope>NUCLEOTIDE SEQUENCE [LARGE SCALE GENOMIC DNA]</scope>
    <source>
        <strain evidence="2 3">AYWB</strain>
    </source>
</reference>
<dbReference type="Proteomes" id="UP000001934">
    <property type="component" value="Chromosome"/>
</dbReference>
<keyword evidence="1" id="KW-0812">Transmembrane</keyword>
<feature type="transmembrane region" description="Helical" evidence="1">
    <location>
        <begin position="20"/>
        <end position="41"/>
    </location>
</feature>
<dbReference type="PhylomeDB" id="Q2NJH6"/>
<organism evidence="2 3">
    <name type="scientific">Aster yellows witches'-broom phytoplasma (strain AYWB)</name>
    <dbReference type="NCBI Taxonomy" id="322098"/>
    <lineage>
        <taxon>Bacteria</taxon>
        <taxon>Bacillati</taxon>
        <taxon>Mycoplasmatota</taxon>
        <taxon>Mollicutes</taxon>
        <taxon>Acholeplasmatales</taxon>
        <taxon>Acholeplasmataceae</taxon>
        <taxon>Candidatus Phytoplasma</taxon>
        <taxon>16SrI (Aster yellows group)</taxon>
    </lineage>
</organism>
<evidence type="ECO:0000256" key="1">
    <source>
        <dbReference type="SAM" id="Phobius"/>
    </source>
</evidence>
<name>Q2NJH6_AYWBP</name>